<dbReference type="CDD" id="cd02197">
    <property type="entry name" value="HypE"/>
    <property type="match status" value="1"/>
</dbReference>
<dbReference type="AlphaFoldDB" id="B3EEL1"/>
<dbReference type="NCBIfam" id="TIGR02124">
    <property type="entry name" value="hypE"/>
    <property type="match status" value="1"/>
</dbReference>
<dbReference type="InterPro" id="IPR011854">
    <property type="entry name" value="HypE"/>
</dbReference>
<accession>B3EEL1</accession>
<organism evidence="4 5">
    <name type="scientific">Chlorobium limicola (strain DSM 245 / NBRC 103803 / 6330)</name>
    <dbReference type="NCBI Taxonomy" id="290315"/>
    <lineage>
        <taxon>Bacteria</taxon>
        <taxon>Pseudomonadati</taxon>
        <taxon>Chlorobiota</taxon>
        <taxon>Chlorobiia</taxon>
        <taxon>Chlorobiales</taxon>
        <taxon>Chlorobiaceae</taxon>
        <taxon>Chlorobium/Pelodictyon group</taxon>
        <taxon>Chlorobium</taxon>
    </lineage>
</organism>
<evidence type="ECO:0000259" key="2">
    <source>
        <dbReference type="Pfam" id="PF00586"/>
    </source>
</evidence>
<dbReference type="SUPFAM" id="SSF56042">
    <property type="entry name" value="PurM C-terminal domain-like"/>
    <property type="match status" value="1"/>
</dbReference>
<evidence type="ECO:0000259" key="3">
    <source>
        <dbReference type="Pfam" id="PF02769"/>
    </source>
</evidence>
<dbReference type="PANTHER" id="PTHR30303:SF0">
    <property type="entry name" value="CARBAMOYL DEHYDRATASE HYPE"/>
    <property type="match status" value="1"/>
</dbReference>
<dbReference type="InterPro" id="IPR016188">
    <property type="entry name" value="PurM-like_N"/>
</dbReference>
<dbReference type="STRING" id="290315.Clim_1782"/>
<dbReference type="eggNOG" id="COG0309">
    <property type="taxonomic scope" value="Bacteria"/>
</dbReference>
<dbReference type="Proteomes" id="UP000008841">
    <property type="component" value="Chromosome"/>
</dbReference>
<protein>
    <submittedName>
        <fullName evidence="4">Hydrogenase expression/formation protein HypE</fullName>
    </submittedName>
</protein>
<dbReference type="EMBL" id="CP001097">
    <property type="protein sequence ID" value="ACD90821.1"/>
    <property type="molecule type" value="Genomic_DNA"/>
</dbReference>
<feature type="domain" description="PurM-like N-terminal" evidence="2">
    <location>
        <begin position="49"/>
        <end position="160"/>
    </location>
</feature>
<dbReference type="PIRSF" id="PIRSF005644">
    <property type="entry name" value="Hdrgns_mtr_HypE"/>
    <property type="match status" value="1"/>
</dbReference>
<dbReference type="PANTHER" id="PTHR30303">
    <property type="entry name" value="HYDROGENASE ISOENZYMES FORMATION PROTEIN HYPE"/>
    <property type="match status" value="1"/>
</dbReference>
<dbReference type="Pfam" id="PF00586">
    <property type="entry name" value="AIRS"/>
    <property type="match status" value="1"/>
</dbReference>
<comment type="similarity">
    <text evidence="1">Belongs to the HypE family.</text>
</comment>
<dbReference type="InterPro" id="IPR036921">
    <property type="entry name" value="PurM-like_N_sf"/>
</dbReference>
<dbReference type="HOGENOM" id="CLU_049733_0_0_10"/>
<name>B3EEL1_CHLL2</name>
<dbReference type="Pfam" id="PF02769">
    <property type="entry name" value="AIRS_C"/>
    <property type="match status" value="1"/>
</dbReference>
<evidence type="ECO:0000256" key="1">
    <source>
        <dbReference type="ARBA" id="ARBA00006243"/>
    </source>
</evidence>
<dbReference type="SUPFAM" id="SSF55326">
    <property type="entry name" value="PurM N-terminal domain-like"/>
    <property type="match status" value="1"/>
</dbReference>
<sequence>MMQSFNCPLPLIRHETVQMGHGAGGKLSRELMQAVFMPHLGNVFLDMLDDQAKLSLPSGQVAFTTDTYVISPVFFPGGTIGSLAVNGTVNDLSVGGAKPLYLSAGFVLEEGFPLVDLVRIVADMADAARTAGVLIVTGDTKVVQKGSCDGIFINTSGIGLLRDDVSLSCRNLKPGDRVLLSGTAGDHGMSIMTAREALSFQGDIASDCASLNRMIESVLDAVPQVHAMRDPTRGGVAAVLNELASASAAGIEIQEHAVPVRAEVRGACELLGIDPLHVANEGKLVAVVPEPYASKVLDVMRSFEEGRDAAVIGSVTADHPGMVVMRTSLGSRRIVDLPAGELLPRIC</sequence>
<dbReference type="KEGG" id="cli:Clim_1782"/>
<feature type="domain" description="PurM-like C-terminal" evidence="3">
    <location>
        <begin position="173"/>
        <end position="319"/>
    </location>
</feature>
<dbReference type="OrthoDB" id="9801934at2"/>
<dbReference type="Gene3D" id="3.30.1330.10">
    <property type="entry name" value="PurM-like, N-terminal domain"/>
    <property type="match status" value="1"/>
</dbReference>
<reference evidence="4 5" key="1">
    <citation type="submission" date="2008-05" db="EMBL/GenBank/DDBJ databases">
        <title>Complete sequence of Chlorobium limicola DSM 245.</title>
        <authorList>
            <consortium name="US DOE Joint Genome Institute"/>
            <person name="Lucas S."/>
            <person name="Copeland A."/>
            <person name="Lapidus A."/>
            <person name="Glavina del Rio T."/>
            <person name="Dalin E."/>
            <person name="Tice H."/>
            <person name="Bruce D."/>
            <person name="Goodwin L."/>
            <person name="Pitluck S."/>
            <person name="Schmutz J."/>
            <person name="Larimer F."/>
            <person name="Land M."/>
            <person name="Hauser L."/>
            <person name="Kyrpides N."/>
            <person name="Ovchinnikova G."/>
            <person name="Zhao F."/>
            <person name="Li T."/>
            <person name="Liu Z."/>
            <person name="Overmann J."/>
            <person name="Bryant D.A."/>
            <person name="Richardson P."/>
        </authorList>
    </citation>
    <scope>NUCLEOTIDE SEQUENCE [LARGE SCALE GENOMIC DNA]</scope>
    <source>
        <strain evidence="5">DSM 245 / NBRC 103803 / 6330</strain>
    </source>
</reference>
<dbReference type="InterPro" id="IPR010918">
    <property type="entry name" value="PurM-like_C_dom"/>
</dbReference>
<evidence type="ECO:0000313" key="4">
    <source>
        <dbReference type="EMBL" id="ACD90821.1"/>
    </source>
</evidence>
<dbReference type="RefSeq" id="WP_012466694.1">
    <property type="nucleotide sequence ID" value="NC_010803.1"/>
</dbReference>
<dbReference type="GO" id="GO:0051604">
    <property type="term" value="P:protein maturation"/>
    <property type="evidence" value="ECO:0007669"/>
    <property type="project" value="TreeGrafter"/>
</dbReference>
<dbReference type="Gene3D" id="3.90.650.10">
    <property type="entry name" value="PurM-like C-terminal domain"/>
    <property type="match status" value="1"/>
</dbReference>
<dbReference type="InterPro" id="IPR036676">
    <property type="entry name" value="PurM-like_C_sf"/>
</dbReference>
<proteinExistence type="inferred from homology"/>
<evidence type="ECO:0000313" key="5">
    <source>
        <dbReference type="Proteomes" id="UP000008841"/>
    </source>
</evidence>
<gene>
    <name evidence="4" type="ordered locus">Clim_1782</name>
</gene>